<comment type="similarity">
    <text evidence="1 5">Belongs to the 5-formyltetrahydrofolate cyclo-ligase family.</text>
</comment>
<dbReference type="GO" id="GO:0009396">
    <property type="term" value="P:folic acid-containing compound biosynthetic process"/>
    <property type="evidence" value="ECO:0007669"/>
    <property type="project" value="TreeGrafter"/>
</dbReference>
<comment type="cofactor">
    <cofactor evidence="5">
        <name>Mg(2+)</name>
        <dbReference type="ChEBI" id="CHEBI:18420"/>
    </cofactor>
</comment>
<dbReference type="Gene3D" id="3.40.50.10420">
    <property type="entry name" value="NagB/RpiA/CoA transferase-like"/>
    <property type="match status" value="1"/>
</dbReference>
<dbReference type="InterPro" id="IPR002698">
    <property type="entry name" value="FTHF_cligase"/>
</dbReference>
<evidence type="ECO:0000256" key="5">
    <source>
        <dbReference type="RuleBase" id="RU361279"/>
    </source>
</evidence>
<evidence type="ECO:0000313" key="8">
    <source>
        <dbReference type="Proteomes" id="UP000177273"/>
    </source>
</evidence>
<evidence type="ECO:0000256" key="1">
    <source>
        <dbReference type="ARBA" id="ARBA00010638"/>
    </source>
</evidence>
<dbReference type="OrthoDB" id="9801938at2"/>
<reference evidence="8" key="1">
    <citation type="submission" date="2016-09" db="EMBL/GenBank/DDBJ databases">
        <title>Draft genome sequence of a novel species of the family Streptococcaceae isolated from flowers.</title>
        <authorList>
            <person name="Chuah L.-O."/>
            <person name="Yap K.-P."/>
            <person name="Thong K.L."/>
            <person name="Liong M.T."/>
            <person name="Ahmad R."/>
            <person name="Rusul G."/>
        </authorList>
    </citation>
    <scope>NUCLEOTIDE SEQUENCE [LARGE SCALE GENOMIC DNA]</scope>
    <source>
        <strain evidence="8">HibF3</strain>
    </source>
</reference>
<feature type="binding site" evidence="4">
    <location>
        <begin position="127"/>
        <end position="135"/>
    </location>
    <ligand>
        <name>ATP</name>
        <dbReference type="ChEBI" id="CHEBI:30616"/>
    </ligand>
</feature>
<feature type="region of interest" description="Disordered" evidence="6">
    <location>
        <begin position="1"/>
        <end position="20"/>
    </location>
</feature>
<feature type="binding site" evidence="4">
    <location>
        <position position="55"/>
    </location>
    <ligand>
        <name>substrate</name>
    </ligand>
</feature>
<organism evidence="7 8">
    <name type="scientific">Floricoccus penangensis</name>
    <dbReference type="NCBI Taxonomy" id="1859475"/>
    <lineage>
        <taxon>Bacteria</taxon>
        <taxon>Bacillati</taxon>
        <taxon>Bacillota</taxon>
        <taxon>Bacilli</taxon>
        <taxon>Lactobacillales</taxon>
        <taxon>Streptococcaceae</taxon>
        <taxon>Floricoccus</taxon>
    </lineage>
</organism>
<dbReference type="AlphaFoldDB" id="A0A9Q5JHE3"/>
<proteinExistence type="inferred from homology"/>
<comment type="catalytic activity">
    <reaction evidence="5">
        <text>(6S)-5-formyl-5,6,7,8-tetrahydrofolate + ATP = (6R)-5,10-methenyltetrahydrofolate + ADP + phosphate</text>
        <dbReference type="Rhea" id="RHEA:10488"/>
        <dbReference type="ChEBI" id="CHEBI:30616"/>
        <dbReference type="ChEBI" id="CHEBI:43474"/>
        <dbReference type="ChEBI" id="CHEBI:57455"/>
        <dbReference type="ChEBI" id="CHEBI:57457"/>
        <dbReference type="ChEBI" id="CHEBI:456216"/>
        <dbReference type="EC" id="6.3.3.2"/>
    </reaction>
</comment>
<evidence type="ECO:0000313" key="7">
    <source>
        <dbReference type="EMBL" id="OFI47241.1"/>
    </source>
</evidence>
<dbReference type="PANTHER" id="PTHR23407">
    <property type="entry name" value="ATPASE INHIBITOR/5-FORMYLTETRAHYDROFOLATE CYCLO-LIGASE"/>
    <property type="match status" value="1"/>
</dbReference>
<dbReference type="Proteomes" id="UP000177273">
    <property type="component" value="Unassembled WGS sequence"/>
</dbReference>
<dbReference type="InterPro" id="IPR037171">
    <property type="entry name" value="NagB/RpiA_transferase-like"/>
</dbReference>
<feature type="binding site" evidence="4">
    <location>
        <position position="50"/>
    </location>
    <ligand>
        <name>substrate</name>
    </ligand>
</feature>
<protein>
    <recommendedName>
        <fullName evidence="5">5-formyltetrahydrofolate cyclo-ligase</fullName>
        <ecNumber evidence="5">6.3.3.2</ecNumber>
    </recommendedName>
</protein>
<evidence type="ECO:0000256" key="3">
    <source>
        <dbReference type="ARBA" id="ARBA00022840"/>
    </source>
</evidence>
<dbReference type="Pfam" id="PF01812">
    <property type="entry name" value="5-FTHF_cyc-lig"/>
    <property type="match status" value="1"/>
</dbReference>
<evidence type="ECO:0000256" key="6">
    <source>
        <dbReference type="SAM" id="MobiDB-lite"/>
    </source>
</evidence>
<name>A0A9Q5JHE3_9LACT</name>
<keyword evidence="5" id="KW-0479">Metal-binding</keyword>
<evidence type="ECO:0000256" key="2">
    <source>
        <dbReference type="ARBA" id="ARBA00022741"/>
    </source>
</evidence>
<accession>A0A9Q5JHE3</accession>
<dbReference type="NCBIfam" id="TIGR02727">
    <property type="entry name" value="MTHFS_bact"/>
    <property type="match status" value="1"/>
</dbReference>
<dbReference type="SUPFAM" id="SSF100950">
    <property type="entry name" value="NagB/RpiA/CoA transferase-like"/>
    <property type="match status" value="1"/>
</dbReference>
<evidence type="ECO:0000256" key="4">
    <source>
        <dbReference type="PIRSR" id="PIRSR006806-1"/>
    </source>
</evidence>
<feature type="compositionally biased region" description="Basic and acidic residues" evidence="6">
    <location>
        <begin position="1"/>
        <end position="11"/>
    </location>
</feature>
<gene>
    <name evidence="7" type="ORF">BG262_01045</name>
</gene>
<dbReference type="PIRSF" id="PIRSF006806">
    <property type="entry name" value="FTHF_cligase"/>
    <property type="match status" value="1"/>
</dbReference>
<dbReference type="EC" id="6.3.3.2" evidence="5"/>
<dbReference type="GO" id="GO:0035999">
    <property type="term" value="P:tetrahydrofolate interconversion"/>
    <property type="evidence" value="ECO:0007669"/>
    <property type="project" value="TreeGrafter"/>
</dbReference>
<comment type="caution">
    <text evidence="7">The sequence shown here is derived from an EMBL/GenBank/DDBJ whole genome shotgun (WGS) entry which is preliminary data.</text>
</comment>
<dbReference type="GO" id="GO:0005524">
    <property type="term" value="F:ATP binding"/>
    <property type="evidence" value="ECO:0007669"/>
    <property type="project" value="UniProtKB-KW"/>
</dbReference>
<sequence length="179" mass="21298">MKKKAITRENMQKALKSQKNSEKSLQESYLNKRFLENQQVKDSNIIALFMSMPFEFDTTYIRKRLLEKNKMVVIPKVIDKGLMKFYTYDEDKLELSKFGIWEPVGLDSVIPDLILVPGLAFDREGYRIGYGGGFYDRYLENYHGETISLAFDFQKQDFQVENFDMKVKKIYFYDRKEEK</sequence>
<keyword evidence="8" id="KW-1185">Reference proteome</keyword>
<dbReference type="GO" id="GO:0030272">
    <property type="term" value="F:5-formyltetrahydrofolate cyclo-ligase activity"/>
    <property type="evidence" value="ECO:0007669"/>
    <property type="project" value="UniProtKB-EC"/>
</dbReference>
<dbReference type="RefSeq" id="WP_070787542.1">
    <property type="nucleotide sequence ID" value="NZ_MKIQ01000023.1"/>
</dbReference>
<keyword evidence="2 4" id="KW-0547">Nucleotide-binding</keyword>
<dbReference type="PANTHER" id="PTHR23407:SF1">
    <property type="entry name" value="5-FORMYLTETRAHYDROFOLATE CYCLO-LIGASE"/>
    <property type="match status" value="1"/>
</dbReference>
<feature type="binding site" evidence="4">
    <location>
        <begin position="4"/>
        <end position="8"/>
    </location>
    <ligand>
        <name>ATP</name>
        <dbReference type="ChEBI" id="CHEBI:30616"/>
    </ligand>
</feature>
<dbReference type="GO" id="GO:0046872">
    <property type="term" value="F:metal ion binding"/>
    <property type="evidence" value="ECO:0007669"/>
    <property type="project" value="UniProtKB-KW"/>
</dbReference>
<keyword evidence="3 4" id="KW-0067">ATP-binding</keyword>
<keyword evidence="5" id="KW-0460">Magnesium</keyword>
<dbReference type="EMBL" id="MKIQ01000023">
    <property type="protein sequence ID" value="OFI47241.1"/>
    <property type="molecule type" value="Genomic_DNA"/>
</dbReference>
<dbReference type="InterPro" id="IPR024185">
    <property type="entry name" value="FTHF_cligase-like_sf"/>
</dbReference>